<dbReference type="SMART" id="SM00220">
    <property type="entry name" value="S_TKc"/>
    <property type="match status" value="1"/>
</dbReference>
<proteinExistence type="predicted"/>
<dbReference type="PROSITE" id="PS50011">
    <property type="entry name" value="PROTEIN_KINASE_DOM"/>
    <property type="match status" value="1"/>
</dbReference>
<dbReference type="Gene3D" id="3.30.200.20">
    <property type="entry name" value="Phosphorylase Kinase, domain 1"/>
    <property type="match status" value="1"/>
</dbReference>
<evidence type="ECO:0000256" key="5">
    <source>
        <dbReference type="ARBA" id="ARBA00022840"/>
    </source>
</evidence>
<dbReference type="PANTHER" id="PTHR24351">
    <property type="entry name" value="RIBOSOMAL PROTEIN S6 KINASE"/>
    <property type="match status" value="1"/>
</dbReference>
<organism evidence="7">
    <name type="scientific">Arcella intermedia</name>
    <dbReference type="NCBI Taxonomy" id="1963864"/>
    <lineage>
        <taxon>Eukaryota</taxon>
        <taxon>Amoebozoa</taxon>
        <taxon>Tubulinea</taxon>
        <taxon>Elardia</taxon>
        <taxon>Arcellinida</taxon>
        <taxon>Sphaerothecina</taxon>
        <taxon>Arcellidae</taxon>
        <taxon>Arcella</taxon>
    </lineage>
</organism>
<reference evidence="7" key="1">
    <citation type="journal article" date="2020" name="J. Eukaryot. Microbiol.">
        <title>De novo Sequencing, Assembly and Annotation of the Transcriptome for the Free-Living Testate Amoeba Arcella intermedia.</title>
        <authorList>
            <person name="Ribeiro G.M."/>
            <person name="Porfirio-Sousa A.L."/>
            <person name="Maurer-Alcala X.X."/>
            <person name="Katz L.A."/>
            <person name="Lahr D.J.G."/>
        </authorList>
    </citation>
    <scope>NUCLEOTIDE SEQUENCE</scope>
</reference>
<evidence type="ECO:0000256" key="3">
    <source>
        <dbReference type="ARBA" id="ARBA00022741"/>
    </source>
</evidence>
<dbReference type="InterPro" id="IPR011009">
    <property type="entry name" value="Kinase-like_dom_sf"/>
</dbReference>
<evidence type="ECO:0000256" key="4">
    <source>
        <dbReference type="ARBA" id="ARBA00022777"/>
    </source>
</evidence>
<keyword evidence="5" id="KW-0067">ATP-binding</keyword>
<dbReference type="GO" id="GO:0005524">
    <property type="term" value="F:ATP binding"/>
    <property type="evidence" value="ECO:0007669"/>
    <property type="project" value="UniProtKB-KW"/>
</dbReference>
<name>A0A6B2L542_9EUKA</name>
<feature type="domain" description="Protein kinase" evidence="6">
    <location>
        <begin position="1"/>
        <end position="283"/>
    </location>
</feature>
<sequence>MGRNIYGKVYAFQHKQSRKIKVVKELQKDIILEKKAVDELLKSRKLLSQLQDCCFVVRLYAAVQDPNTLQLLLDYKEGGELAFHMKNHHFTEEEIKSILSHLILSLDDIHHVGVIYREVKPENILLDTEGFAYFTNFYKSFTFKDLSKPDFFDPPSHIYHPDPSAKNSSSFHLIDTNPTKEVYGTIPYIAPEVLIGGPHNEKVDWWGLGVLAYTLLYKEYPWNIPEKVLKEHSYHWLHDEILKSEIKFHQETSKSFKDLVKGLLTLDPEKRFSIKEIKSHSFFGNYNWELIREKKIPPHYRPVLDGAQFTKQNHTPLPKKQISVEDQKLFNGWDWINPRYPKGVTPQEEDIIYFQNTQDFPMGLQLYQSDLSGRRGKVVFSLKDIPEKTLFSTERGTTLEKISAYMLLVDNEEVILK</sequence>
<dbReference type="InterPro" id="IPR000719">
    <property type="entry name" value="Prot_kinase_dom"/>
</dbReference>
<accession>A0A6B2L542</accession>
<dbReference type="Gene3D" id="1.10.510.10">
    <property type="entry name" value="Transferase(Phosphotransferase) domain 1"/>
    <property type="match status" value="1"/>
</dbReference>
<protein>
    <recommendedName>
        <fullName evidence="6">Protein kinase domain-containing protein</fullName>
    </recommendedName>
</protein>
<dbReference type="Pfam" id="PF00069">
    <property type="entry name" value="Pkinase"/>
    <property type="match status" value="1"/>
</dbReference>
<evidence type="ECO:0000313" key="7">
    <source>
        <dbReference type="EMBL" id="NDV32041.1"/>
    </source>
</evidence>
<keyword evidence="1" id="KW-0723">Serine/threonine-protein kinase</keyword>
<dbReference type="EMBL" id="GIBP01003072">
    <property type="protein sequence ID" value="NDV32041.1"/>
    <property type="molecule type" value="Transcribed_RNA"/>
</dbReference>
<keyword evidence="4" id="KW-0418">Kinase</keyword>
<evidence type="ECO:0000259" key="6">
    <source>
        <dbReference type="PROSITE" id="PS50011"/>
    </source>
</evidence>
<dbReference type="SUPFAM" id="SSF56112">
    <property type="entry name" value="Protein kinase-like (PK-like)"/>
    <property type="match status" value="1"/>
</dbReference>
<dbReference type="AlphaFoldDB" id="A0A6B2L542"/>
<dbReference type="GO" id="GO:0004674">
    <property type="term" value="F:protein serine/threonine kinase activity"/>
    <property type="evidence" value="ECO:0007669"/>
    <property type="project" value="UniProtKB-KW"/>
</dbReference>
<evidence type="ECO:0000256" key="1">
    <source>
        <dbReference type="ARBA" id="ARBA00022527"/>
    </source>
</evidence>
<evidence type="ECO:0000256" key="2">
    <source>
        <dbReference type="ARBA" id="ARBA00022679"/>
    </source>
</evidence>
<keyword evidence="3" id="KW-0547">Nucleotide-binding</keyword>
<keyword evidence="2" id="KW-0808">Transferase</keyword>